<comment type="caution">
    <text evidence="10">The sequence shown here is derived from an EMBL/GenBank/DDBJ whole genome shotgun (WGS) entry which is preliminary data.</text>
</comment>
<proteinExistence type="inferred from homology"/>
<dbReference type="SUPFAM" id="SSF52540">
    <property type="entry name" value="P-loop containing nucleoside triphosphate hydrolases"/>
    <property type="match status" value="1"/>
</dbReference>
<evidence type="ECO:0000256" key="6">
    <source>
        <dbReference type="ARBA" id="ARBA00047615"/>
    </source>
</evidence>
<sequence>MSAAGRRGLIVAIDGPSGAGKSTITKLLADRLGYIHIDTGAMFRTVALAASRAGIAPDNDASLAGLCAGLEIAFVRTNGCCRVTANGEDVTDAIRTPAISTLTSAISARKVVRDVLLRLQRHMAREGGVILEGRDIGTVVFPDADVKFFLSASVEERGRRRYLELKAKGQEVSLEETIAAVARRDEQDSGREHAPLRRADDAVDIDSTGLSIEEVLDRMESIVRERERAFPGG</sequence>
<dbReference type="PANTHER" id="PTHR21299">
    <property type="entry name" value="CYTIDYLATE KINASE/PANTOATE-BETA-ALANINE LIGASE"/>
    <property type="match status" value="1"/>
</dbReference>
<name>A0A0C1U193_9BACT</name>
<evidence type="ECO:0000256" key="4">
    <source>
        <dbReference type="ARBA" id="ARBA00022777"/>
    </source>
</evidence>
<evidence type="ECO:0000313" key="11">
    <source>
        <dbReference type="Proteomes" id="UP000031433"/>
    </source>
</evidence>
<dbReference type="HAMAP" id="MF_00238">
    <property type="entry name" value="Cytidyl_kinase_type1"/>
    <property type="match status" value="1"/>
</dbReference>
<dbReference type="EC" id="2.7.4.25" evidence="8"/>
<dbReference type="NCBIfam" id="TIGR00017">
    <property type="entry name" value="cmk"/>
    <property type="match status" value="1"/>
</dbReference>
<dbReference type="Gene3D" id="3.40.50.300">
    <property type="entry name" value="P-loop containing nucleotide triphosphate hydrolases"/>
    <property type="match status" value="1"/>
</dbReference>
<reference evidence="10 11" key="1">
    <citation type="submission" date="2015-01" db="EMBL/GenBank/DDBJ databases">
        <title>Genome sequence of the anaerobic bacterium Geobacter soli GSS01, a dissimilatory Fe(III) reducer from soil.</title>
        <authorList>
            <person name="Yang G."/>
            <person name="Zhou S."/>
        </authorList>
    </citation>
    <scope>NUCLEOTIDE SEQUENCE [LARGE SCALE GENOMIC DNA]</scope>
    <source>
        <strain evidence="10 11">GSS01</strain>
    </source>
</reference>
<dbReference type="GO" id="GO:0036431">
    <property type="term" value="F:dCMP kinase activity"/>
    <property type="evidence" value="ECO:0007669"/>
    <property type="project" value="InterPro"/>
</dbReference>
<dbReference type="RefSeq" id="WP_039643324.1">
    <property type="nucleotide sequence ID" value="NZ_JXBL01000001.1"/>
</dbReference>
<comment type="catalytic activity">
    <reaction evidence="6 8">
        <text>dCMP + ATP = dCDP + ADP</text>
        <dbReference type="Rhea" id="RHEA:25094"/>
        <dbReference type="ChEBI" id="CHEBI:30616"/>
        <dbReference type="ChEBI" id="CHEBI:57566"/>
        <dbReference type="ChEBI" id="CHEBI:58593"/>
        <dbReference type="ChEBI" id="CHEBI:456216"/>
        <dbReference type="EC" id="2.7.4.25"/>
    </reaction>
</comment>
<evidence type="ECO:0000256" key="1">
    <source>
        <dbReference type="ARBA" id="ARBA00009427"/>
    </source>
</evidence>
<organism evidence="10 11">
    <name type="scientific">Geobacter soli</name>
    <dbReference type="NCBI Taxonomy" id="1510391"/>
    <lineage>
        <taxon>Bacteria</taxon>
        <taxon>Pseudomonadati</taxon>
        <taxon>Thermodesulfobacteriota</taxon>
        <taxon>Desulfuromonadia</taxon>
        <taxon>Geobacterales</taxon>
        <taxon>Geobacteraceae</taxon>
        <taxon>Geobacter</taxon>
    </lineage>
</organism>
<dbReference type="GO" id="GO:0036430">
    <property type="term" value="F:CMP kinase activity"/>
    <property type="evidence" value="ECO:0007669"/>
    <property type="project" value="RHEA"/>
</dbReference>
<keyword evidence="5 8" id="KW-0067">ATP-binding</keyword>
<comment type="catalytic activity">
    <reaction evidence="7 8">
        <text>CMP + ATP = CDP + ADP</text>
        <dbReference type="Rhea" id="RHEA:11600"/>
        <dbReference type="ChEBI" id="CHEBI:30616"/>
        <dbReference type="ChEBI" id="CHEBI:58069"/>
        <dbReference type="ChEBI" id="CHEBI:60377"/>
        <dbReference type="ChEBI" id="CHEBI:456216"/>
        <dbReference type="EC" id="2.7.4.25"/>
    </reaction>
</comment>
<dbReference type="CDD" id="cd02020">
    <property type="entry name" value="CMPK"/>
    <property type="match status" value="1"/>
</dbReference>
<evidence type="ECO:0000313" key="10">
    <source>
        <dbReference type="EMBL" id="KIE41540.1"/>
    </source>
</evidence>
<gene>
    <name evidence="8" type="primary">cmk</name>
    <name evidence="10" type="ORF">SE37_02280</name>
</gene>
<accession>A0A0C1U193</accession>
<keyword evidence="4 8" id="KW-0418">Kinase</keyword>
<keyword evidence="11" id="KW-1185">Reference proteome</keyword>
<dbReference type="EMBL" id="JXBL01000001">
    <property type="protein sequence ID" value="KIE41540.1"/>
    <property type="molecule type" value="Genomic_DNA"/>
</dbReference>
<protein>
    <recommendedName>
        <fullName evidence="8">Cytidylate kinase</fullName>
        <shortName evidence="8">CK</shortName>
        <ecNumber evidence="8">2.7.4.25</ecNumber>
    </recommendedName>
    <alternativeName>
        <fullName evidence="8">Cytidine monophosphate kinase</fullName>
        <shortName evidence="8">CMP kinase</shortName>
    </alternativeName>
</protein>
<evidence type="ECO:0000259" key="9">
    <source>
        <dbReference type="Pfam" id="PF02224"/>
    </source>
</evidence>
<keyword evidence="2 8" id="KW-0808">Transferase</keyword>
<keyword evidence="8" id="KW-0963">Cytoplasm</keyword>
<feature type="domain" description="Cytidylate kinase" evidence="9">
    <location>
        <begin position="11"/>
        <end position="223"/>
    </location>
</feature>
<dbReference type="InterPro" id="IPR003136">
    <property type="entry name" value="Cytidylate_kin"/>
</dbReference>
<comment type="subcellular location">
    <subcellularLocation>
        <location evidence="8">Cytoplasm</location>
    </subcellularLocation>
</comment>
<keyword evidence="3 8" id="KW-0547">Nucleotide-binding</keyword>
<dbReference type="GO" id="GO:0006220">
    <property type="term" value="P:pyrimidine nucleotide metabolic process"/>
    <property type="evidence" value="ECO:0007669"/>
    <property type="project" value="UniProtKB-UniRule"/>
</dbReference>
<evidence type="ECO:0000256" key="2">
    <source>
        <dbReference type="ARBA" id="ARBA00022679"/>
    </source>
</evidence>
<dbReference type="InterPro" id="IPR027417">
    <property type="entry name" value="P-loop_NTPase"/>
</dbReference>
<dbReference type="PANTHER" id="PTHR21299:SF2">
    <property type="entry name" value="CYTIDYLATE KINASE"/>
    <property type="match status" value="1"/>
</dbReference>
<evidence type="ECO:0000256" key="3">
    <source>
        <dbReference type="ARBA" id="ARBA00022741"/>
    </source>
</evidence>
<dbReference type="GO" id="GO:0015949">
    <property type="term" value="P:nucleobase-containing small molecule interconversion"/>
    <property type="evidence" value="ECO:0007669"/>
    <property type="project" value="TreeGrafter"/>
</dbReference>
<evidence type="ECO:0000256" key="8">
    <source>
        <dbReference type="HAMAP-Rule" id="MF_00238"/>
    </source>
</evidence>
<dbReference type="InterPro" id="IPR011994">
    <property type="entry name" value="Cytidylate_kinase_dom"/>
</dbReference>
<dbReference type="Proteomes" id="UP000031433">
    <property type="component" value="Unassembled WGS sequence"/>
</dbReference>
<comment type="similarity">
    <text evidence="1 8">Belongs to the cytidylate kinase family. Type 1 subfamily.</text>
</comment>
<dbReference type="GO" id="GO:0005829">
    <property type="term" value="C:cytosol"/>
    <property type="evidence" value="ECO:0007669"/>
    <property type="project" value="TreeGrafter"/>
</dbReference>
<evidence type="ECO:0000256" key="7">
    <source>
        <dbReference type="ARBA" id="ARBA00048478"/>
    </source>
</evidence>
<feature type="binding site" evidence="8">
    <location>
        <begin position="15"/>
        <end position="23"/>
    </location>
    <ligand>
        <name>ATP</name>
        <dbReference type="ChEBI" id="CHEBI:30616"/>
    </ligand>
</feature>
<dbReference type="GO" id="GO:0005524">
    <property type="term" value="F:ATP binding"/>
    <property type="evidence" value="ECO:0007669"/>
    <property type="project" value="UniProtKB-UniRule"/>
</dbReference>
<dbReference type="Pfam" id="PF02224">
    <property type="entry name" value="Cytidylate_kin"/>
    <property type="match status" value="1"/>
</dbReference>
<dbReference type="AlphaFoldDB" id="A0A0C1U193"/>
<evidence type="ECO:0000256" key="5">
    <source>
        <dbReference type="ARBA" id="ARBA00022840"/>
    </source>
</evidence>